<comment type="caution">
    <text evidence="3">The sequence shown here is derived from an EMBL/GenBank/DDBJ whole genome shotgun (WGS) entry which is preliminary data.</text>
</comment>
<dbReference type="EMBL" id="JARVKM010000040">
    <property type="protein sequence ID" value="KAK9774619.1"/>
    <property type="molecule type" value="Genomic_DNA"/>
</dbReference>
<dbReference type="Proteomes" id="UP001465668">
    <property type="component" value="Unassembled WGS sequence"/>
</dbReference>
<reference evidence="3 4" key="1">
    <citation type="submission" date="2024-02" db="EMBL/GenBank/DDBJ databases">
        <title>First draft genome assembly of two strains of Seiridium cardinale.</title>
        <authorList>
            <person name="Emiliani G."/>
            <person name="Scali E."/>
        </authorList>
    </citation>
    <scope>NUCLEOTIDE SEQUENCE [LARGE SCALE GENOMIC DNA]</scope>
    <source>
        <strain evidence="3 4">BM-138-000479</strain>
    </source>
</reference>
<accession>A0ABR2XLC5</accession>
<evidence type="ECO:0000256" key="2">
    <source>
        <dbReference type="ARBA" id="ARBA00023242"/>
    </source>
</evidence>
<keyword evidence="4" id="KW-1185">Reference proteome</keyword>
<dbReference type="InterPro" id="IPR021858">
    <property type="entry name" value="Fun_TF"/>
</dbReference>
<keyword evidence="2" id="KW-0539">Nucleus</keyword>
<proteinExistence type="predicted"/>
<sequence>MSTSYSFLESILVASSAMHYSNLMRRTSHDWPGSSKAAVDALVEALHARHDAIKGVQTVLARHKASANNTRSSDEKDALLATILFFINFALIDSGKGGWRAHMRAARNLIAAQASNFVILPNKIQEDTEAEHSVLAISSLQIRRSAISRDLQQNPSLIRPQNPIGIRDYIASDSVAYYIWGTTLDALSNSAAGTPGTSIVDSDEIRHIIDRTEANSYHSCPAQLLLLILRISRLAQRISVIGNAPVPDPEMSLFVDFLGEAQNFNSEEWAIRVSTANAYVREVDELEIQMRTYIAAAYRASVCLYVLLAAPGLQEYIERRSSVPGDTMNLSALPTTEDLTKEILSQLILIPSTYPLFKYTTWPVFMTGVEAVTPERRSWIIQRLGAMWELCPWGMMKSAMETLTEIWQLRDGLNASISGDDAIAGGSIADMTDQNWLIHLRNMGSNLLIV</sequence>
<evidence type="ECO:0000313" key="3">
    <source>
        <dbReference type="EMBL" id="KAK9774619.1"/>
    </source>
</evidence>
<gene>
    <name evidence="3" type="ORF">SCAR479_08704</name>
</gene>
<dbReference type="PANTHER" id="PTHR37534">
    <property type="entry name" value="TRANSCRIPTIONAL ACTIVATOR PROTEIN UGA3"/>
    <property type="match status" value="1"/>
</dbReference>
<name>A0ABR2XLC5_9PEZI</name>
<evidence type="ECO:0000256" key="1">
    <source>
        <dbReference type="ARBA" id="ARBA00004123"/>
    </source>
</evidence>
<dbReference type="PANTHER" id="PTHR37534:SF51">
    <property type="entry name" value="ACRIFLAVINE SENSITIVITY CONTROL PROTEIN ACR-2"/>
    <property type="match status" value="1"/>
</dbReference>
<evidence type="ECO:0000313" key="4">
    <source>
        <dbReference type="Proteomes" id="UP001465668"/>
    </source>
</evidence>
<dbReference type="Pfam" id="PF11951">
    <property type="entry name" value="Fungal_trans_2"/>
    <property type="match status" value="1"/>
</dbReference>
<organism evidence="3 4">
    <name type="scientific">Seiridium cardinale</name>
    <dbReference type="NCBI Taxonomy" id="138064"/>
    <lineage>
        <taxon>Eukaryota</taxon>
        <taxon>Fungi</taxon>
        <taxon>Dikarya</taxon>
        <taxon>Ascomycota</taxon>
        <taxon>Pezizomycotina</taxon>
        <taxon>Sordariomycetes</taxon>
        <taxon>Xylariomycetidae</taxon>
        <taxon>Amphisphaeriales</taxon>
        <taxon>Sporocadaceae</taxon>
        <taxon>Seiridium</taxon>
    </lineage>
</organism>
<comment type="subcellular location">
    <subcellularLocation>
        <location evidence="1">Nucleus</location>
    </subcellularLocation>
</comment>
<protein>
    <submittedName>
        <fullName evidence="3">Fungal-specific transcription factor domain-containing protein</fullName>
    </submittedName>
</protein>